<reference evidence="5 6" key="1">
    <citation type="submission" date="2019-05" db="EMBL/GenBank/DDBJ databases">
        <title>Genome sequence of Cellulomonas hominis strain CS1.</title>
        <authorList>
            <person name="Belmont J."/>
            <person name="Maclea K.S."/>
        </authorList>
    </citation>
    <scope>NUCLEOTIDE SEQUENCE [LARGE SCALE GENOMIC DNA]</scope>
    <source>
        <strain evidence="5 6">CS1</strain>
    </source>
</reference>
<dbReference type="PANTHER" id="PTHR43537:SF44">
    <property type="entry name" value="GNTR FAMILY REGULATORY PROTEIN"/>
    <property type="match status" value="1"/>
</dbReference>
<proteinExistence type="predicted"/>
<dbReference type="AlphaFoldDB" id="A0A7Z8JY53"/>
<evidence type="ECO:0000256" key="1">
    <source>
        <dbReference type="ARBA" id="ARBA00023015"/>
    </source>
</evidence>
<evidence type="ECO:0000313" key="6">
    <source>
        <dbReference type="Proteomes" id="UP000308121"/>
    </source>
</evidence>
<protein>
    <submittedName>
        <fullName evidence="5">FadR family transcriptional regulator</fullName>
    </submittedName>
</protein>
<dbReference type="InterPro" id="IPR011711">
    <property type="entry name" value="GntR_C"/>
</dbReference>
<dbReference type="InterPro" id="IPR008920">
    <property type="entry name" value="TF_FadR/GntR_C"/>
</dbReference>
<dbReference type="Pfam" id="PF07729">
    <property type="entry name" value="FCD"/>
    <property type="match status" value="1"/>
</dbReference>
<feature type="domain" description="HTH gntR-type" evidence="4">
    <location>
        <begin position="10"/>
        <end position="77"/>
    </location>
</feature>
<evidence type="ECO:0000256" key="2">
    <source>
        <dbReference type="ARBA" id="ARBA00023125"/>
    </source>
</evidence>
<organism evidence="5 6">
    <name type="scientific">Cellulomonas hominis</name>
    <dbReference type="NCBI Taxonomy" id="156981"/>
    <lineage>
        <taxon>Bacteria</taxon>
        <taxon>Bacillati</taxon>
        <taxon>Actinomycetota</taxon>
        <taxon>Actinomycetes</taxon>
        <taxon>Micrococcales</taxon>
        <taxon>Cellulomonadaceae</taxon>
        <taxon>Cellulomonas</taxon>
    </lineage>
</organism>
<dbReference type="SMART" id="SM00895">
    <property type="entry name" value="FCD"/>
    <property type="match status" value="1"/>
</dbReference>
<evidence type="ECO:0000256" key="3">
    <source>
        <dbReference type="ARBA" id="ARBA00023163"/>
    </source>
</evidence>
<dbReference type="Gene3D" id="1.10.10.10">
    <property type="entry name" value="Winged helix-like DNA-binding domain superfamily/Winged helix DNA-binding domain"/>
    <property type="match status" value="1"/>
</dbReference>
<accession>A0A7Z8JY53</accession>
<dbReference type="OrthoDB" id="4164516at2"/>
<dbReference type="InterPro" id="IPR000524">
    <property type="entry name" value="Tscrpt_reg_HTH_GntR"/>
</dbReference>
<dbReference type="GO" id="GO:0003677">
    <property type="term" value="F:DNA binding"/>
    <property type="evidence" value="ECO:0007669"/>
    <property type="project" value="UniProtKB-KW"/>
</dbReference>
<sequence>MAGGERVAVEVLHSTVLEAIGAEITAGALPAGAVLTLEQLQQRFGVSRTVARETMRSLEQLGLLTSRRRVGLVVRPSSDWMVFDPRVIRWRLAGPGRLGQLRSLTELRAAVEPVAAAAAARHASPEEVDELLALMARLRDLGEAGQLDEFLQVDQQFHALLLRAGRNEMFGALTGVVAEVLAGRTRHGLMPSRPRAEALDAHAAVAEAVRRRDPEAAERAMTVITSEIRAALGDLH</sequence>
<dbReference type="SMART" id="SM00345">
    <property type="entry name" value="HTH_GNTR"/>
    <property type="match status" value="1"/>
</dbReference>
<comment type="caution">
    <text evidence="5">The sequence shown here is derived from an EMBL/GenBank/DDBJ whole genome shotgun (WGS) entry which is preliminary data.</text>
</comment>
<dbReference type="Gene3D" id="1.20.120.530">
    <property type="entry name" value="GntR ligand-binding domain-like"/>
    <property type="match status" value="1"/>
</dbReference>
<evidence type="ECO:0000259" key="4">
    <source>
        <dbReference type="PROSITE" id="PS50949"/>
    </source>
</evidence>
<evidence type="ECO:0000313" key="5">
    <source>
        <dbReference type="EMBL" id="TKR23311.1"/>
    </source>
</evidence>
<dbReference type="PANTHER" id="PTHR43537">
    <property type="entry name" value="TRANSCRIPTIONAL REGULATOR, GNTR FAMILY"/>
    <property type="match status" value="1"/>
</dbReference>
<dbReference type="InterPro" id="IPR036390">
    <property type="entry name" value="WH_DNA-bd_sf"/>
</dbReference>
<dbReference type="PROSITE" id="PS50949">
    <property type="entry name" value="HTH_GNTR"/>
    <property type="match status" value="1"/>
</dbReference>
<name>A0A7Z8JY53_9CELL</name>
<dbReference type="GO" id="GO:0003700">
    <property type="term" value="F:DNA-binding transcription factor activity"/>
    <property type="evidence" value="ECO:0007669"/>
    <property type="project" value="InterPro"/>
</dbReference>
<keyword evidence="2" id="KW-0238">DNA-binding</keyword>
<dbReference type="InterPro" id="IPR036388">
    <property type="entry name" value="WH-like_DNA-bd_sf"/>
</dbReference>
<dbReference type="EMBL" id="SZYE01000092">
    <property type="protein sequence ID" value="TKR23311.1"/>
    <property type="molecule type" value="Genomic_DNA"/>
</dbReference>
<keyword evidence="1" id="KW-0805">Transcription regulation</keyword>
<keyword evidence="3" id="KW-0804">Transcription</keyword>
<dbReference type="Proteomes" id="UP000308121">
    <property type="component" value="Unassembled WGS sequence"/>
</dbReference>
<dbReference type="SUPFAM" id="SSF46785">
    <property type="entry name" value="Winged helix' DNA-binding domain"/>
    <property type="match status" value="1"/>
</dbReference>
<gene>
    <name evidence="5" type="ORF">FA014_11940</name>
</gene>
<dbReference type="SUPFAM" id="SSF48008">
    <property type="entry name" value="GntR ligand-binding domain-like"/>
    <property type="match status" value="1"/>
</dbReference>
<dbReference type="Pfam" id="PF00392">
    <property type="entry name" value="GntR"/>
    <property type="match status" value="1"/>
</dbReference>